<dbReference type="EMBL" id="LBWA01000005">
    <property type="protein sequence ID" value="KKQ98130.1"/>
    <property type="molecule type" value="Genomic_DNA"/>
</dbReference>
<evidence type="ECO:0000256" key="1">
    <source>
        <dbReference type="SAM" id="Phobius"/>
    </source>
</evidence>
<reference evidence="2 3" key="1">
    <citation type="journal article" date="2015" name="Nature">
        <title>rRNA introns, odd ribosomes, and small enigmatic genomes across a large radiation of phyla.</title>
        <authorList>
            <person name="Brown C.T."/>
            <person name="Hug L.A."/>
            <person name="Thomas B.C."/>
            <person name="Sharon I."/>
            <person name="Castelle C.J."/>
            <person name="Singh A."/>
            <person name="Wilkins M.J."/>
            <person name="Williams K.H."/>
            <person name="Banfield J.F."/>
        </authorList>
    </citation>
    <scope>NUCLEOTIDE SEQUENCE [LARGE SCALE GENOMIC DNA]</scope>
</reference>
<feature type="transmembrane region" description="Helical" evidence="1">
    <location>
        <begin position="394"/>
        <end position="416"/>
    </location>
</feature>
<feature type="transmembrane region" description="Helical" evidence="1">
    <location>
        <begin position="292"/>
        <end position="310"/>
    </location>
</feature>
<feature type="transmembrane region" description="Helical" evidence="1">
    <location>
        <begin position="113"/>
        <end position="130"/>
    </location>
</feature>
<evidence type="ECO:0000313" key="3">
    <source>
        <dbReference type="Proteomes" id="UP000034325"/>
    </source>
</evidence>
<proteinExistence type="predicted"/>
<gene>
    <name evidence="2" type="ORF">UT23_C0005G0053</name>
</gene>
<dbReference type="Proteomes" id="UP000034325">
    <property type="component" value="Unassembled WGS sequence"/>
</dbReference>
<feature type="transmembrane region" description="Helical" evidence="1">
    <location>
        <begin position="209"/>
        <end position="229"/>
    </location>
</feature>
<accession>A0A0G0MCU8</accession>
<feature type="transmembrane region" description="Helical" evidence="1">
    <location>
        <begin position="7"/>
        <end position="27"/>
    </location>
</feature>
<organism evidence="2 3">
    <name type="scientific">Candidatus Woesebacteria bacterium GW2011_GWA1_39_12</name>
    <dbReference type="NCBI Taxonomy" id="1618549"/>
    <lineage>
        <taxon>Bacteria</taxon>
        <taxon>Candidatus Woeseibacteriota</taxon>
    </lineage>
</organism>
<evidence type="ECO:0000313" key="2">
    <source>
        <dbReference type="EMBL" id="KKQ98130.1"/>
    </source>
</evidence>
<keyword evidence="1" id="KW-0472">Membrane</keyword>
<feature type="transmembrane region" description="Helical" evidence="1">
    <location>
        <begin position="136"/>
        <end position="154"/>
    </location>
</feature>
<keyword evidence="1" id="KW-1133">Transmembrane helix</keyword>
<keyword evidence="1" id="KW-0812">Transmembrane</keyword>
<name>A0A0G0MCU8_9BACT</name>
<dbReference type="AlphaFoldDB" id="A0A0G0MCU8"/>
<evidence type="ECO:0008006" key="4">
    <source>
        <dbReference type="Google" id="ProtNLM"/>
    </source>
</evidence>
<feature type="transmembrane region" description="Helical" evidence="1">
    <location>
        <begin position="363"/>
        <end position="382"/>
    </location>
</feature>
<feature type="transmembrane region" description="Helical" evidence="1">
    <location>
        <begin position="77"/>
        <end position="101"/>
    </location>
</feature>
<sequence>MVIKFIITIPIILAAIWFRYGLIMAGGEGGIPFYNLSHIYDITANAWNYSGLGSTNGIIVGTAPLYKFLSILQDSGISAYMLEAGLISFLFIVSGLSIYFFTKEFFSKIGDKYLFLAVIFYWFNPISLVNVWNRFLYNYMFFWALLPLATYFFVKGLNKKSYHLAITTTLLTAVFSYGISSVVFSILIWSVFIYLTIFSMFFNKDKFFYLKYFFVAAISFFIFNFWWIVQAFIFSFSSGYQSSVNEFFSSPDNIVTLNILSDLLGKISYSVRFLHYTFVTTGPSWAKYFDEFPLLLLGFLSPIVIFWTILRFKIDKRVLLFGTLFILSIYLIKGSSDPAGSIFSFFFNRFTILQVFRNPFEKFGFITLLSSAPLVAFGASKLELLLKNVKYRYFYNLLLVIVSMFYAYPFFTGLVFSSTDLVGKDLRYYYVKVPDYYRDVSNFFNNQHGDFRFISSPIGGEGNTYDWEFSYSGIDATNSLIGGSNISFNTAIPLFNGVVNNLIKYQLNRGFLNFFPYTNSRFLLWRGDIDYKERRMANPDSVLSILYKWENEGVLKKVFNAEKLIVFEIDDKYFWPKIYSTRNLYISDVSDITKISKYINDYPERKVGILRENYVDHKLDFDKVIVSPKLSKSSAYGLSEDVLLSNLFHAEHLPDRWYYPFIRLKEDIELTTHKDYYSLVLYQTGLLGKRAVEVYKLYQKNANPVIIKNAEQNYKESLEKMLPTISEIVKSTNPVSGVVINSLLYQQELFRKVESSQAEYLSRAIEDKGIKPRFEPSQVDEFVVFKFDIMTPGFYKPDLTELGQVSEVIIDTTALENKEGIFLDKGSHELAVKINPADYQTTYIKVESIVIDNDNLPSWKIDIPDVPTTFKVSFDYRFIRNSVFNLTFAQNIDSSKTPIFTSSIEEDEEFHGWRTYERIFTTSPGAEGGNVKLAPKEYEDCKKVGMFKKECSLEFQDIEVEIRNLNVQQIIMPEISLIMENPNIPVSDTEVDFEQIKPTKYKVNIKKYDDRNEMLVFSELFDLNWAATYDDGTVIPNEEHYLVNNYANGWLLKKQGDYTITLQFEPQNFLDMGKQVSLYSILGGLVYLGIAKWKKAKHSN</sequence>
<comment type="caution">
    <text evidence="2">The sequence shown here is derived from an EMBL/GenBank/DDBJ whole genome shotgun (WGS) entry which is preliminary data.</text>
</comment>
<protein>
    <recommendedName>
        <fullName evidence="4">Bacterial membrane protein YfhO</fullName>
    </recommendedName>
</protein>
<feature type="transmembrane region" description="Helical" evidence="1">
    <location>
        <begin position="317"/>
        <end position="333"/>
    </location>
</feature>